<dbReference type="InterPro" id="IPR050336">
    <property type="entry name" value="Chromosome_partition/occlusion"/>
</dbReference>
<evidence type="ECO:0000256" key="1">
    <source>
        <dbReference type="SAM" id="MobiDB-lite"/>
    </source>
</evidence>
<reference evidence="3" key="1">
    <citation type="submission" date="2024-06" db="EMBL/GenBank/DDBJ databases">
        <authorList>
            <consortium name="consrtm"/>
            <person name="Uemura M."/>
            <person name="Terahara T."/>
        </authorList>
    </citation>
    <scope>NUCLEOTIDE SEQUENCE</scope>
    <source>
        <strain evidence="3">KM77-8</strain>
        <plasmid evidence="3">pKM77-8_1</plasmid>
    </source>
</reference>
<organism evidence="3">
    <name type="scientific">Streptomyces haneummycinicus</name>
    <dbReference type="NCBI Taxonomy" id="3074435"/>
    <lineage>
        <taxon>Bacteria</taxon>
        <taxon>Bacillati</taxon>
        <taxon>Actinomycetota</taxon>
        <taxon>Actinomycetes</taxon>
        <taxon>Kitasatosporales</taxon>
        <taxon>Streptomycetaceae</taxon>
        <taxon>Streptomyces</taxon>
    </lineage>
</organism>
<gene>
    <name evidence="3" type="ORF">SHKM778_94480</name>
</gene>
<dbReference type="PANTHER" id="PTHR33375">
    <property type="entry name" value="CHROMOSOME-PARTITIONING PROTEIN PARB-RELATED"/>
    <property type="match status" value="1"/>
</dbReference>
<dbReference type="PANTHER" id="PTHR33375:SF1">
    <property type="entry name" value="CHROMOSOME-PARTITIONING PROTEIN PARB-RELATED"/>
    <property type="match status" value="1"/>
</dbReference>
<evidence type="ECO:0000259" key="2">
    <source>
        <dbReference type="SMART" id="SM00470"/>
    </source>
</evidence>
<geneLocation type="plasmid" evidence="3">
    <name>pKM77-8_1</name>
</geneLocation>
<dbReference type="AlphaFoldDB" id="A0AAT9I0H3"/>
<proteinExistence type="predicted"/>
<sequence length="495" mass="55299">MTTETVEQTIPTTFRFEDVPLSQLTAHPGNVREDLAVTDRFRRSLRKRLRTPLLVTPQADGTYKVIDGHRRLLVMIEDKWETVPVVIDDSRAEDEAGQYVDMVTTAEQRVGLNTREKAAALFQASELGAGVKAIATETGWTQKDVKTAVQVGRAAKTMEAAQAIQYAWTLDQLEALAEFEDDPEALKELTEAAQGGNFSYRLRRLRDDREETARLAKERAEFVAAGLTVIDEYEALPDSATRIHELRTHDGAKTISEEEHKACRGHVVAPAQYGSHWVTYCLKPALYDHAVYQPPGSTTATTKAEDKEARQRIIQGNKHYKAATAARREWLNTWMTRKTFPRDAQVIMARFVAESTLRGDDLGIGDITSEDGTRLVREWLGIADASRANTMTAEILAKADARRLALFPFMACVASYEKTTGHKDNRPWRTDRQGLSSHTRKRIGAYLSMLVQLGHSASPIEQAIIDGQEYDGTEHTAKVSAEKAKETGQEQLDSK</sequence>
<dbReference type="SMART" id="SM00470">
    <property type="entry name" value="ParB"/>
    <property type="match status" value="1"/>
</dbReference>
<feature type="domain" description="ParB-like N-terminal" evidence="2">
    <location>
        <begin position="17"/>
        <end position="103"/>
    </location>
</feature>
<keyword evidence="3" id="KW-0614">Plasmid</keyword>
<evidence type="ECO:0000313" key="3">
    <source>
        <dbReference type="EMBL" id="BFO23060.1"/>
    </source>
</evidence>
<feature type="compositionally biased region" description="Basic and acidic residues" evidence="1">
    <location>
        <begin position="472"/>
        <end position="495"/>
    </location>
</feature>
<dbReference type="Gene3D" id="3.90.1530.10">
    <property type="entry name" value="Conserved hypothetical protein from pyrococcus furiosus pfu- 392566-001, ParB domain"/>
    <property type="match status" value="1"/>
</dbReference>
<name>A0AAT9I0H3_9ACTN</name>
<dbReference type="SUPFAM" id="SSF110849">
    <property type="entry name" value="ParB/Sulfiredoxin"/>
    <property type="match status" value="1"/>
</dbReference>
<dbReference type="InterPro" id="IPR036086">
    <property type="entry name" value="ParB/Sulfiredoxin_sf"/>
</dbReference>
<dbReference type="GO" id="GO:0007059">
    <property type="term" value="P:chromosome segregation"/>
    <property type="evidence" value="ECO:0007669"/>
    <property type="project" value="TreeGrafter"/>
</dbReference>
<protein>
    <recommendedName>
        <fullName evidence="2">ParB-like N-terminal domain-containing protein</fullName>
    </recommendedName>
</protein>
<dbReference type="EMBL" id="AP035769">
    <property type="protein sequence ID" value="BFO23060.1"/>
    <property type="molecule type" value="Genomic_DNA"/>
</dbReference>
<dbReference type="GO" id="GO:0005694">
    <property type="term" value="C:chromosome"/>
    <property type="evidence" value="ECO:0007669"/>
    <property type="project" value="TreeGrafter"/>
</dbReference>
<accession>A0AAT9I0H3</accession>
<reference evidence="3" key="2">
    <citation type="submission" date="2024-07" db="EMBL/GenBank/DDBJ databases">
        <title>Streptomyces haneummycinica sp. nov., a new antibiotic-producing actinobacterium isolated from marine sediment.</title>
        <authorList>
            <person name="Uemura M."/>
            <person name="Hamada M."/>
            <person name="Hirano S."/>
            <person name="Kobayashi K."/>
            <person name="Ohshiro T."/>
            <person name="Kobayashi T."/>
            <person name="Terahara T."/>
        </authorList>
    </citation>
    <scope>NUCLEOTIDE SEQUENCE</scope>
    <source>
        <strain evidence="3">KM77-8</strain>
        <plasmid evidence="3">pKM77-8_1</plasmid>
    </source>
</reference>
<feature type="region of interest" description="Disordered" evidence="1">
    <location>
        <begin position="469"/>
        <end position="495"/>
    </location>
</feature>
<dbReference type="InterPro" id="IPR003115">
    <property type="entry name" value="ParB_N"/>
</dbReference>